<dbReference type="GO" id="GO:0032977">
    <property type="term" value="F:membrane insertase activity"/>
    <property type="evidence" value="ECO:0007669"/>
    <property type="project" value="InterPro"/>
</dbReference>
<evidence type="ECO:0000256" key="4">
    <source>
        <dbReference type="ARBA" id="ARBA00022692"/>
    </source>
</evidence>
<dbReference type="InterPro" id="IPR001708">
    <property type="entry name" value="YidC/ALB3/OXA1/COX18"/>
</dbReference>
<feature type="transmembrane region" description="Helical" evidence="10">
    <location>
        <begin position="204"/>
        <end position="221"/>
    </location>
</feature>
<evidence type="ECO:0000256" key="10">
    <source>
        <dbReference type="SAM" id="Phobius"/>
    </source>
</evidence>
<evidence type="ECO:0000256" key="9">
    <source>
        <dbReference type="RuleBase" id="RU003945"/>
    </source>
</evidence>
<comment type="subcellular location">
    <subcellularLocation>
        <location evidence="1">Cell membrane</location>
        <topology evidence="1">Multi-pass membrane protein</topology>
    </subcellularLocation>
    <subcellularLocation>
        <location evidence="9">Membrane</location>
        <topology evidence="9">Multi-pass membrane protein</topology>
    </subcellularLocation>
</comment>
<dbReference type="GO" id="GO:0051205">
    <property type="term" value="P:protein insertion into membrane"/>
    <property type="evidence" value="ECO:0007669"/>
    <property type="project" value="TreeGrafter"/>
</dbReference>
<keyword evidence="6 10" id="KW-1133">Transmembrane helix</keyword>
<keyword evidence="2" id="KW-0813">Transport</keyword>
<sequence>MIELWNTILINPLMNLMVLLYRYLGSLGLAIIVLSVLVRLVMIPFFVPNLKTAKKQRDLKPELDKMREKYKHDKKKQAEMQMALFKEHGINPMSGCLGNIITMLIPIALYGVINQISRITDITTINPRIYFDGFKFIAGEVLNSRFLLFDMTKPDRTFILPVLCAVLQFASSKMMMPAINKAEKLAEKTPGKSDDMMYNMQEQMLYMFPVMMLVFGFSLPSGVMLNIFVSTVFTLVQCYFIMGWGGLTPLVQKLSALARGSQKV</sequence>
<evidence type="ECO:0000256" key="3">
    <source>
        <dbReference type="ARBA" id="ARBA00022475"/>
    </source>
</evidence>
<evidence type="ECO:0000256" key="5">
    <source>
        <dbReference type="ARBA" id="ARBA00022927"/>
    </source>
</evidence>
<dbReference type="PANTHER" id="PTHR12428:SF65">
    <property type="entry name" value="CYTOCHROME C OXIDASE ASSEMBLY PROTEIN COX18, MITOCHONDRIAL"/>
    <property type="match status" value="1"/>
</dbReference>
<comment type="caution">
    <text evidence="12">The sequence shown here is derived from an EMBL/GenBank/DDBJ whole genome shotgun (WGS) entry which is preliminary data.</text>
</comment>
<evidence type="ECO:0000313" key="13">
    <source>
        <dbReference type="Proteomes" id="UP000231252"/>
    </source>
</evidence>
<evidence type="ECO:0000256" key="8">
    <source>
        <dbReference type="ARBA" id="ARBA00023186"/>
    </source>
</evidence>
<evidence type="ECO:0000256" key="7">
    <source>
        <dbReference type="ARBA" id="ARBA00023136"/>
    </source>
</evidence>
<dbReference type="CDD" id="cd20070">
    <property type="entry name" value="5TM_YidC_Alb3"/>
    <property type="match status" value="1"/>
</dbReference>
<dbReference type="PANTHER" id="PTHR12428">
    <property type="entry name" value="OXA1"/>
    <property type="match status" value="1"/>
</dbReference>
<dbReference type="Proteomes" id="UP000231252">
    <property type="component" value="Unassembled WGS sequence"/>
</dbReference>
<feature type="domain" description="Membrane insertase YidC/Oxa/ALB C-terminal" evidence="11">
    <location>
        <begin position="28"/>
        <end position="242"/>
    </location>
</feature>
<keyword evidence="3" id="KW-1003">Cell membrane</keyword>
<dbReference type="PRINTS" id="PR01900">
    <property type="entry name" value="YIDCPROTEIN"/>
</dbReference>
<dbReference type="GO" id="GO:0005886">
    <property type="term" value="C:plasma membrane"/>
    <property type="evidence" value="ECO:0007669"/>
    <property type="project" value="UniProtKB-SubCell"/>
</dbReference>
<name>A0A2H0XDU3_UNCKA</name>
<feature type="transmembrane region" description="Helical" evidence="10">
    <location>
        <begin position="20"/>
        <end position="47"/>
    </location>
</feature>
<dbReference type="InterPro" id="IPR047196">
    <property type="entry name" value="YidC_ALB_C"/>
</dbReference>
<gene>
    <name evidence="12" type="ORF">COT50_02650</name>
</gene>
<evidence type="ECO:0000256" key="1">
    <source>
        <dbReference type="ARBA" id="ARBA00004651"/>
    </source>
</evidence>
<evidence type="ECO:0000259" key="11">
    <source>
        <dbReference type="Pfam" id="PF02096"/>
    </source>
</evidence>
<keyword evidence="4 9" id="KW-0812">Transmembrane</keyword>
<dbReference type="InterPro" id="IPR028055">
    <property type="entry name" value="YidC/Oxa/ALB_C"/>
</dbReference>
<proteinExistence type="inferred from homology"/>
<organism evidence="12 13">
    <name type="scientific">candidate division WWE3 bacterium CG08_land_8_20_14_0_20_41_10</name>
    <dbReference type="NCBI Taxonomy" id="1975085"/>
    <lineage>
        <taxon>Bacteria</taxon>
        <taxon>Katanobacteria</taxon>
    </lineage>
</organism>
<keyword evidence="7 10" id="KW-0472">Membrane</keyword>
<dbReference type="AlphaFoldDB" id="A0A2H0XDU3"/>
<feature type="transmembrane region" description="Helical" evidence="10">
    <location>
        <begin position="90"/>
        <end position="113"/>
    </location>
</feature>
<keyword evidence="8" id="KW-0143">Chaperone</keyword>
<keyword evidence="5" id="KW-0653">Protein transport</keyword>
<reference evidence="13" key="1">
    <citation type="submission" date="2017-09" db="EMBL/GenBank/DDBJ databases">
        <title>Depth-based differentiation of microbial function through sediment-hosted aquifers and enrichment of novel symbionts in the deep terrestrial subsurface.</title>
        <authorList>
            <person name="Probst A.J."/>
            <person name="Ladd B."/>
            <person name="Jarett J.K."/>
            <person name="Geller-Mcgrath D.E."/>
            <person name="Sieber C.M.K."/>
            <person name="Emerson J.B."/>
            <person name="Anantharaman K."/>
            <person name="Thomas B.C."/>
            <person name="Malmstrom R."/>
            <person name="Stieglmeier M."/>
            <person name="Klingl A."/>
            <person name="Woyke T."/>
            <person name="Ryan C.M."/>
            <person name="Banfield J.F."/>
        </authorList>
    </citation>
    <scope>NUCLEOTIDE SEQUENCE [LARGE SCALE GENOMIC DNA]</scope>
</reference>
<dbReference type="NCBIfam" id="TIGR03592">
    <property type="entry name" value="yidC_oxa1_cterm"/>
    <property type="match status" value="1"/>
</dbReference>
<feature type="transmembrane region" description="Helical" evidence="10">
    <location>
        <begin position="227"/>
        <end position="247"/>
    </location>
</feature>
<accession>A0A2H0XDU3</accession>
<evidence type="ECO:0000256" key="2">
    <source>
        <dbReference type="ARBA" id="ARBA00022448"/>
    </source>
</evidence>
<evidence type="ECO:0000313" key="12">
    <source>
        <dbReference type="EMBL" id="PIS22339.1"/>
    </source>
</evidence>
<dbReference type="GO" id="GO:0015031">
    <property type="term" value="P:protein transport"/>
    <property type="evidence" value="ECO:0007669"/>
    <property type="project" value="UniProtKB-KW"/>
</dbReference>
<dbReference type="EMBL" id="PEYU01000058">
    <property type="protein sequence ID" value="PIS22339.1"/>
    <property type="molecule type" value="Genomic_DNA"/>
</dbReference>
<protein>
    <recommendedName>
        <fullName evidence="11">Membrane insertase YidC/Oxa/ALB C-terminal domain-containing protein</fullName>
    </recommendedName>
</protein>
<dbReference type="Pfam" id="PF02096">
    <property type="entry name" value="60KD_IMP"/>
    <property type="match status" value="1"/>
</dbReference>
<comment type="similarity">
    <text evidence="9">Belongs to the OXA1/ALB3/YidC family.</text>
</comment>
<evidence type="ECO:0000256" key="6">
    <source>
        <dbReference type="ARBA" id="ARBA00022989"/>
    </source>
</evidence>